<name>A0A172T884_9DEIO</name>
<dbReference type="OrthoDB" id="70279at2"/>
<gene>
    <name evidence="1" type="ORF">SU48_05100</name>
</gene>
<dbReference type="RefSeq" id="WP_064014308.1">
    <property type="nucleotide sequence ID" value="NZ_CP011387.1"/>
</dbReference>
<organism evidence="1 2">
    <name type="scientific">Deinococcus puniceus</name>
    <dbReference type="NCBI Taxonomy" id="1182568"/>
    <lineage>
        <taxon>Bacteria</taxon>
        <taxon>Thermotogati</taxon>
        <taxon>Deinococcota</taxon>
        <taxon>Deinococci</taxon>
        <taxon>Deinococcales</taxon>
        <taxon>Deinococcaceae</taxon>
        <taxon>Deinococcus</taxon>
    </lineage>
</organism>
<dbReference type="EMBL" id="CP011387">
    <property type="protein sequence ID" value="ANE43245.1"/>
    <property type="molecule type" value="Genomic_DNA"/>
</dbReference>
<dbReference type="STRING" id="1182568.SU48_05100"/>
<reference evidence="1 2" key="1">
    <citation type="submission" date="2015-01" db="EMBL/GenBank/DDBJ databases">
        <title>Deinococcus puniceus/DY1/ whole genome sequencing.</title>
        <authorList>
            <person name="Kim M.K."/>
            <person name="Srinivasan S."/>
            <person name="Lee J.-J."/>
        </authorList>
    </citation>
    <scope>NUCLEOTIDE SEQUENCE [LARGE SCALE GENOMIC DNA]</scope>
    <source>
        <strain evidence="1 2">DY1</strain>
    </source>
</reference>
<accession>A0A172T884</accession>
<dbReference type="KEGG" id="dpu:SU48_05100"/>
<dbReference type="AlphaFoldDB" id="A0A172T884"/>
<evidence type="ECO:0000313" key="1">
    <source>
        <dbReference type="EMBL" id="ANE43245.1"/>
    </source>
</evidence>
<dbReference type="PATRIC" id="fig|1182568.3.peg.1059"/>
<protein>
    <submittedName>
        <fullName evidence="1">Uncharacterized protein</fullName>
    </submittedName>
</protein>
<proteinExistence type="predicted"/>
<dbReference type="Proteomes" id="UP000077363">
    <property type="component" value="Chromosome"/>
</dbReference>
<evidence type="ECO:0000313" key="2">
    <source>
        <dbReference type="Proteomes" id="UP000077363"/>
    </source>
</evidence>
<sequence length="124" mass="13587">MRFLLVVLALVLGLVYFFFGLRFGYVTLTPTRMLNAQGENNYTFNVFDPGQSVGVTGTCSTSSGRAVVRLYDPKGTQIAGQACPKGQWALQVLGKGDAGNYRLNVQFDHFTGVIDLKETRNSGR</sequence>
<keyword evidence="2" id="KW-1185">Reference proteome</keyword>